<dbReference type="Gene3D" id="3.30.200.20">
    <property type="entry name" value="Phosphorylase Kinase, domain 1"/>
    <property type="match status" value="1"/>
</dbReference>
<evidence type="ECO:0000313" key="10">
    <source>
        <dbReference type="EMBL" id="QDU22234.1"/>
    </source>
</evidence>
<dbReference type="PROSITE" id="PS00107">
    <property type="entry name" value="PROTEIN_KINASE_ATP"/>
    <property type="match status" value="1"/>
</dbReference>
<feature type="binding site" evidence="7">
    <location>
        <position position="74"/>
    </location>
    <ligand>
        <name>ATP</name>
        <dbReference type="ChEBI" id="CHEBI:30616"/>
    </ligand>
</feature>
<evidence type="ECO:0000256" key="6">
    <source>
        <dbReference type="ARBA" id="ARBA00022840"/>
    </source>
</evidence>
<evidence type="ECO:0000256" key="8">
    <source>
        <dbReference type="SAM" id="MobiDB-lite"/>
    </source>
</evidence>
<name>A0A517XXL8_9BACT</name>
<keyword evidence="6 7" id="KW-0067">ATP-binding</keyword>
<dbReference type="RefSeq" id="WP_145241801.1">
    <property type="nucleotide sequence ID" value="NZ_CP036273.1"/>
</dbReference>
<dbReference type="SMART" id="SM00220">
    <property type="entry name" value="S_TKc"/>
    <property type="match status" value="1"/>
</dbReference>
<evidence type="ECO:0000256" key="4">
    <source>
        <dbReference type="ARBA" id="ARBA00022741"/>
    </source>
</evidence>
<proteinExistence type="predicted"/>
<dbReference type="PROSITE" id="PS50011">
    <property type="entry name" value="PROTEIN_KINASE_DOM"/>
    <property type="match status" value="1"/>
</dbReference>
<dbReference type="GO" id="GO:0004674">
    <property type="term" value="F:protein serine/threonine kinase activity"/>
    <property type="evidence" value="ECO:0007669"/>
    <property type="project" value="UniProtKB-KW"/>
</dbReference>
<evidence type="ECO:0000256" key="1">
    <source>
        <dbReference type="ARBA" id="ARBA00012513"/>
    </source>
</evidence>
<sequence length="872" mass="95810">MSNPDSGVTRTAAHYAGPDSAPGFDPATRPAVVGVAVAALSFGDYDVVAELGEGGMGRVYKAADRNLPRFVAIKVLRTPDEFEASRFRGEAAITARLEHANITRIFEIETTPDGRPYLVLEYAEGGSLDRELRGQPQEPRRAAEMAETLARAIQYAHAQGVIHRDLKPANVLRAKDGTLKLTDFGLAKQYEVSSGLTPSGAVMGTPSYMAPEQAAGTREVGPAADVYGLGAILYELLTGRPPFRGVNMVETLEQVRWADPAPPSRLAPRLPRDLGTICLKCLAKAPARRYASAGELADDLRRWMNGETIAARPAPAWERGWRQFRRRPWETAAVAGGVVVAILLAVGTLYAQRKEAEQEHDRELTEQRNEGERVRREAEQEAARLLRERGLKSRQALDAIKGHLASGALKSTPGLNDLHGVLADYYKQHIDEALADPGPDRAALAGLAFEVGGLAEKSGRLETAEQLYRQARAGFGAAPRAPAKEGDALVKVARVLFERTRDDDARAACDEAEKLWRGLHDGTADGRPRDHADLQLAELDHLRGELCRRRSDAVGACAAFSRAIDIRVKIARKYAAATPEQVRDLPDLAEREWAVRCLREVGRGYGFRGDDHLTLGAVTDADRDYWESHRVREVLALAFEKPRTPAEREEGELAALQFGRSWMNLASVQARHRAYSTARHFATQALKQRDFLKLSGPNNAEYLADFAENHTALGRYLLLQRRGTAADRTAAVEHFTTAATAFGGAGQLTFRTQEVVAGARAERAEALADSDPAAARKDVDAVRQFLADARKRFPELQRLQVLEARMDALDADLAAGPPADPRWSRVLAALGSLFGGERPYRDEHPAEVRQRRCFQGLARDERFEKLFADLRP</sequence>
<evidence type="ECO:0000256" key="3">
    <source>
        <dbReference type="ARBA" id="ARBA00022679"/>
    </source>
</evidence>
<gene>
    <name evidence="10" type="primary">pknB_42</name>
    <name evidence="10" type="ORF">ETAA1_42110</name>
</gene>
<feature type="region of interest" description="Disordered" evidence="8">
    <location>
        <begin position="356"/>
        <end position="376"/>
    </location>
</feature>
<dbReference type="FunFam" id="1.10.510.10:FF:000021">
    <property type="entry name" value="Serine/threonine protein kinase"/>
    <property type="match status" value="1"/>
</dbReference>
<evidence type="ECO:0000256" key="5">
    <source>
        <dbReference type="ARBA" id="ARBA00022777"/>
    </source>
</evidence>
<keyword evidence="5 10" id="KW-0418">Kinase</keyword>
<feature type="domain" description="Protein kinase" evidence="9">
    <location>
        <begin position="45"/>
        <end position="304"/>
    </location>
</feature>
<dbReference type="Gene3D" id="1.25.40.10">
    <property type="entry name" value="Tetratricopeptide repeat domain"/>
    <property type="match status" value="1"/>
</dbReference>
<reference evidence="10 11" key="1">
    <citation type="submission" date="2019-02" db="EMBL/GenBank/DDBJ databases">
        <title>Deep-cultivation of Planctomycetes and their phenomic and genomic characterization uncovers novel biology.</title>
        <authorList>
            <person name="Wiegand S."/>
            <person name="Jogler M."/>
            <person name="Boedeker C."/>
            <person name="Pinto D."/>
            <person name="Vollmers J."/>
            <person name="Rivas-Marin E."/>
            <person name="Kohn T."/>
            <person name="Peeters S.H."/>
            <person name="Heuer A."/>
            <person name="Rast P."/>
            <person name="Oberbeckmann S."/>
            <person name="Bunk B."/>
            <person name="Jeske O."/>
            <person name="Meyerdierks A."/>
            <person name="Storesund J.E."/>
            <person name="Kallscheuer N."/>
            <person name="Luecker S."/>
            <person name="Lage O.M."/>
            <person name="Pohl T."/>
            <person name="Merkel B.J."/>
            <person name="Hornburger P."/>
            <person name="Mueller R.-W."/>
            <person name="Bruemmer F."/>
            <person name="Labrenz M."/>
            <person name="Spormann A.M."/>
            <person name="Op den Camp H."/>
            <person name="Overmann J."/>
            <person name="Amann R."/>
            <person name="Jetten M.S.M."/>
            <person name="Mascher T."/>
            <person name="Medema M.H."/>
            <person name="Devos D.P."/>
            <person name="Kaster A.-K."/>
            <person name="Ovreas L."/>
            <person name="Rohde M."/>
            <person name="Galperin M.Y."/>
            <person name="Jogler C."/>
        </authorList>
    </citation>
    <scope>NUCLEOTIDE SEQUENCE [LARGE SCALE GENOMIC DNA]</scope>
    <source>
        <strain evidence="10 11">ETA_A1</strain>
    </source>
</reference>
<dbReference type="AlphaFoldDB" id="A0A517XXL8"/>
<dbReference type="PANTHER" id="PTHR43289">
    <property type="entry name" value="MITOGEN-ACTIVATED PROTEIN KINASE KINASE KINASE 20-RELATED"/>
    <property type="match status" value="1"/>
</dbReference>
<dbReference type="Proteomes" id="UP000319576">
    <property type="component" value="Chromosome"/>
</dbReference>
<dbReference type="SUPFAM" id="SSF56112">
    <property type="entry name" value="Protein kinase-like (PK-like)"/>
    <property type="match status" value="1"/>
</dbReference>
<keyword evidence="4 7" id="KW-0547">Nucleotide-binding</keyword>
<evidence type="ECO:0000256" key="7">
    <source>
        <dbReference type="PROSITE-ProRule" id="PRU10141"/>
    </source>
</evidence>
<dbReference type="Gene3D" id="1.10.510.10">
    <property type="entry name" value="Transferase(Phosphotransferase) domain 1"/>
    <property type="match status" value="1"/>
</dbReference>
<dbReference type="KEGG" id="uli:ETAA1_42110"/>
<feature type="region of interest" description="Disordered" evidence="8">
    <location>
        <begin position="1"/>
        <end position="23"/>
    </location>
</feature>
<keyword evidence="2" id="KW-0723">Serine/threonine-protein kinase</keyword>
<dbReference type="InterPro" id="IPR011009">
    <property type="entry name" value="Kinase-like_dom_sf"/>
</dbReference>
<keyword evidence="3 10" id="KW-0808">Transferase</keyword>
<dbReference type="CDD" id="cd14014">
    <property type="entry name" value="STKc_PknB_like"/>
    <property type="match status" value="1"/>
</dbReference>
<accession>A0A517XXL8</accession>
<evidence type="ECO:0000313" key="11">
    <source>
        <dbReference type="Proteomes" id="UP000319576"/>
    </source>
</evidence>
<evidence type="ECO:0000256" key="2">
    <source>
        <dbReference type="ARBA" id="ARBA00022527"/>
    </source>
</evidence>
<dbReference type="PANTHER" id="PTHR43289:SF6">
    <property type="entry name" value="SERINE_THREONINE-PROTEIN KINASE NEKL-3"/>
    <property type="match status" value="1"/>
</dbReference>
<dbReference type="InterPro" id="IPR017441">
    <property type="entry name" value="Protein_kinase_ATP_BS"/>
</dbReference>
<keyword evidence="11" id="KW-1185">Reference proteome</keyword>
<dbReference type="GO" id="GO:0005524">
    <property type="term" value="F:ATP binding"/>
    <property type="evidence" value="ECO:0007669"/>
    <property type="project" value="UniProtKB-UniRule"/>
</dbReference>
<organism evidence="10 11">
    <name type="scientific">Urbifossiella limnaea</name>
    <dbReference type="NCBI Taxonomy" id="2528023"/>
    <lineage>
        <taxon>Bacteria</taxon>
        <taxon>Pseudomonadati</taxon>
        <taxon>Planctomycetota</taxon>
        <taxon>Planctomycetia</taxon>
        <taxon>Gemmatales</taxon>
        <taxon>Gemmataceae</taxon>
        <taxon>Urbifossiella</taxon>
    </lineage>
</organism>
<dbReference type="InterPro" id="IPR000719">
    <property type="entry name" value="Prot_kinase_dom"/>
</dbReference>
<dbReference type="Pfam" id="PF00069">
    <property type="entry name" value="Pkinase"/>
    <property type="match status" value="1"/>
</dbReference>
<dbReference type="EC" id="2.7.11.1" evidence="1"/>
<dbReference type="OrthoDB" id="9788659at2"/>
<dbReference type="InterPro" id="IPR011990">
    <property type="entry name" value="TPR-like_helical_dom_sf"/>
</dbReference>
<dbReference type="SUPFAM" id="SSF48452">
    <property type="entry name" value="TPR-like"/>
    <property type="match status" value="1"/>
</dbReference>
<evidence type="ECO:0000259" key="9">
    <source>
        <dbReference type="PROSITE" id="PS50011"/>
    </source>
</evidence>
<protein>
    <recommendedName>
        <fullName evidence="1">non-specific serine/threonine protein kinase</fullName>
        <ecNumber evidence="1">2.7.11.1</ecNumber>
    </recommendedName>
</protein>
<dbReference type="EMBL" id="CP036273">
    <property type="protein sequence ID" value="QDU22234.1"/>
    <property type="molecule type" value="Genomic_DNA"/>
</dbReference>